<organism evidence="1 2">
    <name type="scientific">Mucilaginibacter mali</name>
    <dbReference type="NCBI Taxonomy" id="2740462"/>
    <lineage>
        <taxon>Bacteria</taxon>
        <taxon>Pseudomonadati</taxon>
        <taxon>Bacteroidota</taxon>
        <taxon>Sphingobacteriia</taxon>
        <taxon>Sphingobacteriales</taxon>
        <taxon>Sphingobacteriaceae</taxon>
        <taxon>Mucilaginibacter</taxon>
    </lineage>
</organism>
<dbReference type="RefSeq" id="WP_173416021.1">
    <property type="nucleotide sequence ID" value="NZ_CP054139.1"/>
</dbReference>
<reference evidence="1 2" key="1">
    <citation type="submission" date="2020-05" db="EMBL/GenBank/DDBJ databases">
        <title>Mucilaginibacter mali sp. nov.</title>
        <authorList>
            <person name="Kim H.S."/>
            <person name="Lee K.C."/>
            <person name="Suh M.K."/>
            <person name="Kim J.-S."/>
            <person name="Han K.-I."/>
            <person name="Eom M.K."/>
            <person name="Shin Y.K."/>
            <person name="Lee J.-S."/>
        </authorList>
    </citation>
    <scope>NUCLEOTIDE SEQUENCE [LARGE SCALE GENOMIC DNA]</scope>
    <source>
        <strain evidence="1 2">G2-14</strain>
    </source>
</reference>
<dbReference type="AlphaFoldDB" id="A0A7D4UMS5"/>
<dbReference type="KEGG" id="mmab:HQ865_16860"/>
<evidence type="ECO:0000313" key="1">
    <source>
        <dbReference type="EMBL" id="QKJ31361.1"/>
    </source>
</evidence>
<gene>
    <name evidence="1" type="ORF">HQ865_16860</name>
</gene>
<keyword evidence="2" id="KW-1185">Reference proteome</keyword>
<accession>A0A7D4UMS5</accession>
<protein>
    <submittedName>
        <fullName evidence="1">Uncharacterized protein</fullName>
    </submittedName>
</protein>
<name>A0A7D4UMS5_9SPHI</name>
<evidence type="ECO:0000313" key="2">
    <source>
        <dbReference type="Proteomes" id="UP000505355"/>
    </source>
</evidence>
<sequence length="83" mass="9768">MLIIKIYYYTNEFKDAPIVFSGKLDSISRMKLYKVRFVYNAIKQDGMSVPAREFLFELKAAKADPEIPKLIERYKALEVKMKL</sequence>
<dbReference type="Proteomes" id="UP000505355">
    <property type="component" value="Chromosome"/>
</dbReference>
<proteinExistence type="predicted"/>
<dbReference type="EMBL" id="CP054139">
    <property type="protein sequence ID" value="QKJ31361.1"/>
    <property type="molecule type" value="Genomic_DNA"/>
</dbReference>